<name>A0ABR4GEB8_9EURO</name>
<dbReference type="PANTHER" id="PTHR47784:SF5">
    <property type="entry name" value="STEROL UPTAKE CONTROL PROTEIN 2"/>
    <property type="match status" value="1"/>
</dbReference>
<accession>A0ABR4GEB8</accession>
<gene>
    <name evidence="1" type="ORF">BJX66DRAFT_92302</name>
</gene>
<dbReference type="Pfam" id="PF11951">
    <property type="entry name" value="Fungal_trans_2"/>
    <property type="match status" value="1"/>
</dbReference>
<dbReference type="InterPro" id="IPR021858">
    <property type="entry name" value="Fun_TF"/>
</dbReference>
<sequence>MSALSQPDHLSPSELLRYLPDYGVIICTACHYAVQPQAISRHLKEIHRILRSHRRKYTEYVAGLALRQPQDVVSPRNPLDFPVRYLPVEPGFRCKAPNCEYMCVSCKRMEAHWRSDHGTKALERDFRPVPLQTFFRGNLLKYFTVSESILHKEGQTVSRIKQSPSRKRVLSSDDVALLDHYLQHTAQSFSTDAETHHIWRTVMPTLAHAHSFVLYGVLACAAHHKAYLAHDKPELKQDYILRACAYQDAALPEFRIAIENVSEANCDAIIVFAYLLVVYSFADSRNESRSLGINNVSESNGNPPGLFFLSTGENNRLQPDSILPNWLYLLRGGCSMICDVWEFIQIGPVRALTKAWETDLEGPDERDPEILARLLDVIPTAAISSTSEIDEAAYNAEVWSDEVKGVYTTAAIQLSRSFAYLRKTFPDASQITTWDILRVWPMEVSMEYMALLQQGHPGALILLAHYCVLLRYMERYWYFEGQAEALLQAIRGRLGERWKGSLEWPVGVVLGDQRAVSECAVMGATAKADDMRLGQRGTCRKHLQASLTSN</sequence>
<evidence type="ECO:0000313" key="1">
    <source>
        <dbReference type="EMBL" id="KAL2797390.1"/>
    </source>
</evidence>
<dbReference type="EMBL" id="JBFTWV010000019">
    <property type="protein sequence ID" value="KAL2797390.1"/>
    <property type="molecule type" value="Genomic_DNA"/>
</dbReference>
<reference evidence="1 2" key="1">
    <citation type="submission" date="2024-07" db="EMBL/GenBank/DDBJ databases">
        <title>Section-level genome sequencing and comparative genomics of Aspergillus sections Usti and Cavernicolus.</title>
        <authorList>
            <consortium name="Lawrence Berkeley National Laboratory"/>
            <person name="Nybo J.L."/>
            <person name="Vesth T.C."/>
            <person name="Theobald S."/>
            <person name="Frisvad J.C."/>
            <person name="Larsen T.O."/>
            <person name="Kjaerboelling I."/>
            <person name="Rothschild-Mancinelli K."/>
            <person name="Lyhne E.K."/>
            <person name="Kogle M.E."/>
            <person name="Barry K."/>
            <person name="Clum A."/>
            <person name="Na H."/>
            <person name="Ledsgaard L."/>
            <person name="Lin J."/>
            <person name="Lipzen A."/>
            <person name="Kuo A."/>
            <person name="Riley R."/>
            <person name="Mondo S."/>
            <person name="Labutti K."/>
            <person name="Haridas S."/>
            <person name="Pangalinan J."/>
            <person name="Salamov A.A."/>
            <person name="Simmons B.A."/>
            <person name="Magnuson J.K."/>
            <person name="Chen J."/>
            <person name="Drula E."/>
            <person name="Henrissat B."/>
            <person name="Wiebenga A."/>
            <person name="Lubbers R.J."/>
            <person name="Gomes A.C."/>
            <person name="Makela M.R."/>
            <person name="Stajich J."/>
            <person name="Grigoriev I.V."/>
            <person name="Mortensen U.H."/>
            <person name="De Vries R.P."/>
            <person name="Baker S.E."/>
            <person name="Andersen M.R."/>
        </authorList>
    </citation>
    <scope>NUCLEOTIDE SEQUENCE [LARGE SCALE GENOMIC DNA]</scope>
    <source>
        <strain evidence="1 2">CBS 209.92</strain>
    </source>
</reference>
<dbReference type="Proteomes" id="UP001610563">
    <property type="component" value="Unassembled WGS sequence"/>
</dbReference>
<evidence type="ECO:0008006" key="3">
    <source>
        <dbReference type="Google" id="ProtNLM"/>
    </source>
</evidence>
<proteinExistence type="predicted"/>
<evidence type="ECO:0000313" key="2">
    <source>
        <dbReference type="Proteomes" id="UP001610563"/>
    </source>
</evidence>
<dbReference type="InterPro" id="IPR022698">
    <property type="entry name" value="OrsD"/>
</dbReference>
<dbReference type="Pfam" id="PF12013">
    <property type="entry name" value="OrsD"/>
    <property type="match status" value="1"/>
</dbReference>
<dbReference type="PANTHER" id="PTHR47784">
    <property type="entry name" value="STEROL UPTAKE CONTROL PROTEIN 2"/>
    <property type="match status" value="1"/>
</dbReference>
<dbReference type="InterPro" id="IPR053157">
    <property type="entry name" value="Sterol_Uptake_Regulator"/>
</dbReference>
<comment type="caution">
    <text evidence="1">The sequence shown here is derived from an EMBL/GenBank/DDBJ whole genome shotgun (WGS) entry which is preliminary data.</text>
</comment>
<organism evidence="1 2">
    <name type="scientific">Aspergillus keveii</name>
    <dbReference type="NCBI Taxonomy" id="714993"/>
    <lineage>
        <taxon>Eukaryota</taxon>
        <taxon>Fungi</taxon>
        <taxon>Dikarya</taxon>
        <taxon>Ascomycota</taxon>
        <taxon>Pezizomycotina</taxon>
        <taxon>Eurotiomycetes</taxon>
        <taxon>Eurotiomycetidae</taxon>
        <taxon>Eurotiales</taxon>
        <taxon>Aspergillaceae</taxon>
        <taxon>Aspergillus</taxon>
        <taxon>Aspergillus subgen. Nidulantes</taxon>
    </lineage>
</organism>
<keyword evidence="2" id="KW-1185">Reference proteome</keyword>
<protein>
    <recommendedName>
        <fullName evidence="3">C2H2-type domain-containing protein</fullName>
    </recommendedName>
</protein>